<comment type="similarity">
    <text evidence="1">Belongs to the eukaryotic ribosomal protein eL28 family.</text>
</comment>
<evidence type="ECO:0000256" key="1">
    <source>
        <dbReference type="ARBA" id="ARBA00007926"/>
    </source>
</evidence>
<dbReference type="Proteomes" id="UP001159427">
    <property type="component" value="Unassembled WGS sequence"/>
</dbReference>
<keyword evidence="3" id="KW-0687">Ribonucleoprotein</keyword>
<evidence type="ECO:0000313" key="7">
    <source>
        <dbReference type="EMBL" id="CAH3017512.1"/>
    </source>
</evidence>
<name>A0ABN8LPN3_9CNID</name>
<accession>A0ABN8LPN3</accession>
<evidence type="ECO:0000256" key="5">
    <source>
        <dbReference type="ARBA" id="ARBA00035330"/>
    </source>
</evidence>
<dbReference type="Gene3D" id="3.30.390.110">
    <property type="match status" value="1"/>
</dbReference>
<evidence type="ECO:0000256" key="2">
    <source>
        <dbReference type="ARBA" id="ARBA00022980"/>
    </source>
</evidence>
<dbReference type="InterPro" id="IPR029004">
    <property type="entry name" value="Ribosomal_eL28/Mak16"/>
</dbReference>
<proteinExistence type="inferred from homology"/>
<evidence type="ECO:0000313" key="8">
    <source>
        <dbReference type="Proteomes" id="UP001159427"/>
    </source>
</evidence>
<evidence type="ECO:0000256" key="3">
    <source>
        <dbReference type="ARBA" id="ARBA00023274"/>
    </source>
</evidence>
<organism evidence="7 8">
    <name type="scientific">Porites evermanni</name>
    <dbReference type="NCBI Taxonomy" id="104178"/>
    <lineage>
        <taxon>Eukaryota</taxon>
        <taxon>Metazoa</taxon>
        <taxon>Cnidaria</taxon>
        <taxon>Anthozoa</taxon>
        <taxon>Hexacorallia</taxon>
        <taxon>Scleractinia</taxon>
        <taxon>Fungiina</taxon>
        <taxon>Poritidae</taxon>
        <taxon>Porites</taxon>
    </lineage>
</organism>
<reference evidence="7 8" key="1">
    <citation type="submission" date="2022-05" db="EMBL/GenBank/DDBJ databases">
        <authorList>
            <consortium name="Genoscope - CEA"/>
            <person name="William W."/>
        </authorList>
    </citation>
    <scope>NUCLEOTIDE SEQUENCE [LARGE SCALE GENOMIC DNA]</scope>
</reference>
<evidence type="ECO:0000256" key="4">
    <source>
        <dbReference type="ARBA" id="ARBA00035223"/>
    </source>
</evidence>
<comment type="caution">
    <text evidence="7">The sequence shown here is derived from an EMBL/GenBank/DDBJ whole genome shotgun (WGS) entry which is preliminary data.</text>
</comment>
<keyword evidence="8" id="KW-1185">Reference proteome</keyword>
<keyword evidence="2" id="KW-0689">Ribosomal protein</keyword>
<sequence length="137" mass="15459">MSADLQWMILRNNSCFLLRNQGTTFTKEPLNLAGRHSFKHSGLVNKKAIGVTADPNGKGVVLTTKKTKYANKPPKNLTKVTLASDSRRTVKTIKNLCGKNFYRQDLEDAAVRRACAILRSQRTTTGVQKKRTRRKRN</sequence>
<gene>
    <name evidence="7" type="ORF">PEVE_00038144</name>
</gene>
<dbReference type="PANTHER" id="PTHR10544">
    <property type="entry name" value="60S RIBOSOMAL PROTEIN L28"/>
    <property type="match status" value="1"/>
</dbReference>
<dbReference type="Pfam" id="PF01778">
    <property type="entry name" value="Ribosomal_L28e"/>
    <property type="match status" value="1"/>
</dbReference>
<protein>
    <recommendedName>
        <fullName evidence="4">Large ribosomal subunit protein eL28</fullName>
    </recommendedName>
    <alternativeName>
        <fullName evidence="5">60S ribosomal protein L28</fullName>
    </alternativeName>
</protein>
<dbReference type="InterPro" id="IPR002672">
    <property type="entry name" value="Ribosomal_eL28"/>
</dbReference>
<feature type="domain" description="Ribosomal eL28/Mak16" evidence="6">
    <location>
        <begin position="5"/>
        <end position="120"/>
    </location>
</feature>
<evidence type="ECO:0000259" key="6">
    <source>
        <dbReference type="Pfam" id="PF01778"/>
    </source>
</evidence>
<dbReference type="EMBL" id="CALNXI010000064">
    <property type="protein sequence ID" value="CAH3017512.1"/>
    <property type="molecule type" value="Genomic_DNA"/>
</dbReference>